<sequence>MLPFSYAIRNLLRDPTRLLQKVCGAALVVFLVFAAGAFNGGMERVLQATGSEQNVILLGAGSEESVERSEVAVQAETLVAAGIRGIDTRAGVPAVSGEVHYMGKVTLSDGEESQALLRGVTPSAFEVHREVRIIEGHFPGPGEIIVGRLAYRTLKADTQELAVGQSLEFEGQQLKVVGHFDAPGTVLESEVWLNRSDLMTLTQRDNLSCVVVRMADADHFARADLFARQRLDLELVALRETEYYGKLAAFYAPIRGMTWLTAVLVAVGAALGGMNMLYAAFASRIREIATLQAIGYSRVSIFSSLLQESLLAALLGTLLASFMAVMLLEGVTVNFSIGTFRLLLTPNVIGLALLSGLLLGSLGAIPPALRCLRAPLPKALRSS</sequence>
<evidence type="ECO:0000259" key="8">
    <source>
        <dbReference type="Pfam" id="PF12704"/>
    </source>
</evidence>
<evidence type="ECO:0000256" key="3">
    <source>
        <dbReference type="ARBA" id="ARBA00022692"/>
    </source>
</evidence>
<feature type="transmembrane region" description="Helical" evidence="6">
    <location>
        <begin position="310"/>
        <end position="328"/>
    </location>
</feature>
<keyword evidence="4 6" id="KW-1133">Transmembrane helix</keyword>
<keyword evidence="2" id="KW-1003">Cell membrane</keyword>
<keyword evidence="3 6" id="KW-0812">Transmembrane</keyword>
<keyword evidence="5 6" id="KW-0472">Membrane</keyword>
<protein>
    <submittedName>
        <fullName evidence="9">ABC transporter permease</fullName>
    </submittedName>
</protein>
<gene>
    <name evidence="9" type="ORF">IEN85_00605</name>
</gene>
<dbReference type="PANTHER" id="PTHR43738">
    <property type="entry name" value="ABC TRANSPORTER, MEMBRANE PROTEIN"/>
    <property type="match status" value="1"/>
</dbReference>
<dbReference type="Proteomes" id="UP000622317">
    <property type="component" value="Unassembled WGS sequence"/>
</dbReference>
<keyword evidence="10" id="KW-1185">Reference proteome</keyword>
<evidence type="ECO:0000259" key="7">
    <source>
        <dbReference type="Pfam" id="PF02687"/>
    </source>
</evidence>
<dbReference type="GO" id="GO:0005886">
    <property type="term" value="C:plasma membrane"/>
    <property type="evidence" value="ECO:0007669"/>
    <property type="project" value="UniProtKB-SubCell"/>
</dbReference>
<dbReference type="InterPro" id="IPR003838">
    <property type="entry name" value="ABC3_permease_C"/>
</dbReference>
<evidence type="ECO:0000256" key="1">
    <source>
        <dbReference type="ARBA" id="ARBA00004651"/>
    </source>
</evidence>
<dbReference type="PANTHER" id="PTHR43738:SF3">
    <property type="entry name" value="ABC TRANSPORTER PERMEASE"/>
    <property type="match status" value="1"/>
</dbReference>
<evidence type="ECO:0000256" key="5">
    <source>
        <dbReference type="ARBA" id="ARBA00023136"/>
    </source>
</evidence>
<organism evidence="9 10">
    <name type="scientific">Pelagicoccus enzymogenes</name>
    <dbReference type="NCBI Taxonomy" id="2773457"/>
    <lineage>
        <taxon>Bacteria</taxon>
        <taxon>Pseudomonadati</taxon>
        <taxon>Verrucomicrobiota</taxon>
        <taxon>Opitutia</taxon>
        <taxon>Puniceicoccales</taxon>
        <taxon>Pelagicoccaceae</taxon>
        <taxon>Pelagicoccus</taxon>
    </lineage>
</organism>
<feature type="domain" description="ABC3 transporter permease C-terminal" evidence="7">
    <location>
        <begin position="261"/>
        <end position="375"/>
    </location>
</feature>
<dbReference type="InterPro" id="IPR051125">
    <property type="entry name" value="ABC-4/HrtB_transporter"/>
</dbReference>
<feature type="transmembrane region" description="Helical" evidence="6">
    <location>
        <begin position="259"/>
        <end position="281"/>
    </location>
</feature>
<dbReference type="RefSeq" id="WP_191615122.1">
    <property type="nucleotide sequence ID" value="NZ_JACYFG010000002.1"/>
</dbReference>
<dbReference type="Pfam" id="PF02687">
    <property type="entry name" value="FtsX"/>
    <property type="match status" value="1"/>
</dbReference>
<feature type="transmembrane region" description="Helical" evidence="6">
    <location>
        <begin position="348"/>
        <end position="369"/>
    </location>
</feature>
<evidence type="ECO:0000313" key="9">
    <source>
        <dbReference type="EMBL" id="MBD5777993.1"/>
    </source>
</evidence>
<name>A0A927F6Q9_9BACT</name>
<comment type="subcellular location">
    <subcellularLocation>
        <location evidence="1">Cell membrane</location>
        <topology evidence="1">Multi-pass membrane protein</topology>
    </subcellularLocation>
</comment>
<evidence type="ECO:0000256" key="2">
    <source>
        <dbReference type="ARBA" id="ARBA00022475"/>
    </source>
</evidence>
<evidence type="ECO:0000256" key="4">
    <source>
        <dbReference type="ARBA" id="ARBA00022989"/>
    </source>
</evidence>
<dbReference type="InterPro" id="IPR025857">
    <property type="entry name" value="MacB_PCD"/>
</dbReference>
<dbReference type="EMBL" id="JACYFG010000002">
    <property type="protein sequence ID" value="MBD5777993.1"/>
    <property type="molecule type" value="Genomic_DNA"/>
</dbReference>
<proteinExistence type="predicted"/>
<dbReference type="AlphaFoldDB" id="A0A927F6Q9"/>
<evidence type="ECO:0000313" key="10">
    <source>
        <dbReference type="Proteomes" id="UP000622317"/>
    </source>
</evidence>
<evidence type="ECO:0000256" key="6">
    <source>
        <dbReference type="SAM" id="Phobius"/>
    </source>
</evidence>
<dbReference type="Pfam" id="PF12704">
    <property type="entry name" value="MacB_PCD"/>
    <property type="match status" value="1"/>
</dbReference>
<reference evidence="9" key="1">
    <citation type="submission" date="2020-09" db="EMBL/GenBank/DDBJ databases">
        <title>Pelagicoccus enzymogenes sp. nov. with an EPS production, isolated from marine sediment.</title>
        <authorList>
            <person name="Feng X."/>
        </authorList>
    </citation>
    <scope>NUCLEOTIDE SEQUENCE</scope>
    <source>
        <strain evidence="9">NFK12</strain>
    </source>
</reference>
<feature type="domain" description="MacB-like periplasmic core" evidence="8">
    <location>
        <begin position="23"/>
        <end position="221"/>
    </location>
</feature>
<comment type="caution">
    <text evidence="9">The sequence shown here is derived from an EMBL/GenBank/DDBJ whole genome shotgun (WGS) entry which is preliminary data.</text>
</comment>
<accession>A0A927F6Q9</accession>